<reference evidence="1 2" key="2">
    <citation type="submission" date="2018-11" db="EMBL/GenBank/DDBJ databases">
        <authorList>
            <consortium name="Pathogen Informatics"/>
        </authorList>
    </citation>
    <scope>NUCLEOTIDE SEQUENCE [LARGE SCALE GENOMIC DNA]</scope>
    <source>
        <strain evidence="1 2">NST_G2</strain>
    </source>
</reference>
<evidence type="ECO:0000313" key="2">
    <source>
        <dbReference type="Proteomes" id="UP000275846"/>
    </source>
</evidence>
<accession>A0A183TSP0</accession>
<gene>
    <name evidence="1" type="ORF">SSLN_LOCUS19488</name>
</gene>
<dbReference type="Proteomes" id="UP000275846">
    <property type="component" value="Unassembled WGS sequence"/>
</dbReference>
<name>A0A183TSP0_SCHSO</name>
<proteinExistence type="predicted"/>
<dbReference type="AlphaFoldDB" id="A0A183TSP0"/>
<reference evidence="3" key="1">
    <citation type="submission" date="2016-06" db="UniProtKB">
        <authorList>
            <consortium name="WormBaseParasite"/>
        </authorList>
    </citation>
    <scope>IDENTIFICATION</scope>
</reference>
<keyword evidence="2" id="KW-1185">Reference proteome</keyword>
<organism evidence="3">
    <name type="scientific">Schistocephalus solidus</name>
    <name type="common">Tapeworm</name>
    <dbReference type="NCBI Taxonomy" id="70667"/>
    <lineage>
        <taxon>Eukaryota</taxon>
        <taxon>Metazoa</taxon>
        <taxon>Spiralia</taxon>
        <taxon>Lophotrochozoa</taxon>
        <taxon>Platyhelminthes</taxon>
        <taxon>Cestoda</taxon>
        <taxon>Eucestoda</taxon>
        <taxon>Diphyllobothriidea</taxon>
        <taxon>Diphyllobothriidae</taxon>
        <taxon>Schistocephalus</taxon>
    </lineage>
</organism>
<dbReference type="EMBL" id="UYSU01047707">
    <property type="protein sequence ID" value="VDM05874.1"/>
    <property type="molecule type" value="Genomic_DNA"/>
</dbReference>
<sequence length="196" mass="22027">MSASLTTSSSSSYTPPRLWDENCGWAAVQGQMEPLKSVCNYLPFLPSSLLSFIPPGLFPLSLHLLTSPFWINWLTPERHPLRDELPRTVAAAEQMLRDQESGLSLGTLIKGKRVAVLGGRNRGVDCIGTATRQVFHVLPHLLLLHAMCKDCRECVRLKCWSFVAWITGKAELVRKYATIASLFRLHCTFLIKYRSV</sequence>
<evidence type="ECO:0000313" key="3">
    <source>
        <dbReference type="WBParaSite" id="SSLN_0002021801-mRNA-1"/>
    </source>
</evidence>
<protein>
    <submittedName>
        <fullName evidence="3">2-Hacid_dh_C domain-containing protein</fullName>
    </submittedName>
</protein>
<evidence type="ECO:0000313" key="1">
    <source>
        <dbReference type="EMBL" id="VDM05874.1"/>
    </source>
</evidence>
<dbReference type="WBParaSite" id="SSLN_0002021801-mRNA-1">
    <property type="protein sequence ID" value="SSLN_0002021801-mRNA-1"/>
    <property type="gene ID" value="SSLN_0002021801"/>
</dbReference>